<dbReference type="AlphaFoldDB" id="A0A1F6FME1"/>
<dbReference type="Proteomes" id="UP000179136">
    <property type="component" value="Unassembled WGS sequence"/>
</dbReference>
<proteinExistence type="predicted"/>
<evidence type="ECO:0000313" key="1">
    <source>
        <dbReference type="EMBL" id="OGG87006.1"/>
    </source>
</evidence>
<protein>
    <submittedName>
        <fullName evidence="1">Uncharacterized protein</fullName>
    </submittedName>
</protein>
<evidence type="ECO:0000313" key="2">
    <source>
        <dbReference type="Proteomes" id="UP000179136"/>
    </source>
</evidence>
<reference evidence="1 2" key="1">
    <citation type="journal article" date="2016" name="Nat. Commun.">
        <title>Thousands of microbial genomes shed light on interconnected biogeochemical processes in an aquifer system.</title>
        <authorList>
            <person name="Anantharaman K."/>
            <person name="Brown C.T."/>
            <person name="Hug L.A."/>
            <person name="Sharon I."/>
            <person name="Castelle C.J."/>
            <person name="Probst A.J."/>
            <person name="Thomas B.C."/>
            <person name="Singh A."/>
            <person name="Wilkins M.J."/>
            <person name="Karaoz U."/>
            <person name="Brodie E.L."/>
            <person name="Williams K.H."/>
            <person name="Hubbard S.S."/>
            <person name="Banfield J.F."/>
        </authorList>
    </citation>
    <scope>NUCLEOTIDE SEQUENCE [LARGE SCALE GENOMIC DNA]</scope>
</reference>
<dbReference type="EMBL" id="MFMW01000024">
    <property type="protein sequence ID" value="OGG87006.1"/>
    <property type="molecule type" value="Genomic_DNA"/>
</dbReference>
<sequence length="61" mass="6514">MAQENIQILAIGKTRVFGYPDHDPTGIVFLDDKIKKAVGMLGDRLPPGLVIPQAQGIVISG</sequence>
<gene>
    <name evidence="1" type="ORF">A3B87_03475</name>
</gene>
<name>A0A1F6FME1_9BACT</name>
<accession>A0A1F6FME1</accession>
<organism evidence="1 2">
    <name type="scientific">Candidatus Kuenenbacteria bacterium RIFCSPHIGHO2_02_FULL_39_13</name>
    <dbReference type="NCBI Taxonomy" id="1798561"/>
    <lineage>
        <taxon>Bacteria</taxon>
        <taxon>Candidatus Kueneniibacteriota</taxon>
    </lineage>
</organism>
<comment type="caution">
    <text evidence="1">The sequence shown here is derived from an EMBL/GenBank/DDBJ whole genome shotgun (WGS) entry which is preliminary data.</text>
</comment>